<feature type="transmembrane region" description="Helical" evidence="2">
    <location>
        <begin position="387"/>
        <end position="408"/>
    </location>
</feature>
<feature type="transmembrane region" description="Helical" evidence="2">
    <location>
        <begin position="325"/>
        <end position="347"/>
    </location>
</feature>
<dbReference type="AlphaFoldDB" id="A0A895YI51"/>
<keyword evidence="5" id="KW-0808">Transferase</keyword>
<feature type="transmembrane region" description="Helical" evidence="2">
    <location>
        <begin position="102"/>
        <end position="121"/>
    </location>
</feature>
<reference evidence="5" key="1">
    <citation type="submission" date="2021-02" db="EMBL/GenBank/DDBJ databases">
        <title>Natrosporangium hydrolyticum gen. nov., sp. nov, a haloalkaliphilic actinobacterium from a soda solonchak soil.</title>
        <authorList>
            <person name="Sorokin D.Y."/>
            <person name="Khijniak T.V."/>
            <person name="Zakharycheva A.P."/>
            <person name="Boueva O.V."/>
            <person name="Ariskina E.V."/>
            <person name="Hahnke R.L."/>
            <person name="Bunk B."/>
            <person name="Sproer C."/>
            <person name="Schumann P."/>
            <person name="Evtushenko L.I."/>
            <person name="Kublanov I.V."/>
        </authorList>
    </citation>
    <scope>NUCLEOTIDE SEQUENCE</scope>
    <source>
        <strain evidence="5">DSM 106523</strain>
    </source>
</reference>
<dbReference type="PANTHER" id="PTHR23028">
    <property type="entry name" value="ACETYLTRANSFERASE"/>
    <property type="match status" value="1"/>
</dbReference>
<evidence type="ECO:0000259" key="4">
    <source>
        <dbReference type="Pfam" id="PF19040"/>
    </source>
</evidence>
<feature type="transmembrane region" description="Helical" evidence="2">
    <location>
        <begin position="254"/>
        <end position="275"/>
    </location>
</feature>
<dbReference type="GO" id="GO:0016747">
    <property type="term" value="F:acyltransferase activity, transferring groups other than amino-acyl groups"/>
    <property type="evidence" value="ECO:0007669"/>
    <property type="project" value="InterPro"/>
</dbReference>
<keyword evidence="5" id="KW-0012">Acyltransferase</keyword>
<feature type="domain" description="SGNH" evidence="4">
    <location>
        <begin position="460"/>
        <end position="679"/>
    </location>
</feature>
<dbReference type="GO" id="GO:0016020">
    <property type="term" value="C:membrane"/>
    <property type="evidence" value="ECO:0007669"/>
    <property type="project" value="TreeGrafter"/>
</dbReference>
<feature type="transmembrane region" description="Helical" evidence="2">
    <location>
        <begin position="228"/>
        <end position="247"/>
    </location>
</feature>
<sequence>MTRTDTPSAAVSHRSGHVPRHAHRPTEVAGEQRRRLPEIDGLRGVAIALIVVYHVWLHRVSGGVDVFLFLSGLLITGTLLRSAARPGRPWLLTYYARIARRIVPPALFVLLGVVVAAILFLPATRWRDTLTEVVASALYLVNWHLAGNAVDYLASQQAASPVQHYWSLAIQGQFYLLWPALIGVAVALAARRPERLQPIMAALLGAVFVGSLAYSIHRTATDQVFTYFDTGARLWEFALGGLVWLLLPRLRLPTALASPLSWVGLVGLLSCGLVFREGNEFPGWAALWPTLSAALLVASAGAGGRFGADRLLRTRTLRWLGKHSFAWYLWHWPVLICYLAVTGYSSATIRGGVLVIGASLLLAIATTWLLEVRLPKSGIGQTSNRDGFALAVTSVALVLATAAGWHGYLTWQQNQAAAGPAQDYPGARYLAEGGNLADVPYRPDPISAPDDRADVYDLGCHQGLEESEVLSCEFGPDDADYTIAVVGGSHSAHWLPALQELAGPQSWQIVSMTKSACRFEPVAPAPDDRQQHSCHEWNLALLDTLAELRPDAVFTTATTGQGGREHTPPGYLPQWQAVTDLDIPVLAIRDVAWPQINVPDCVAQHGPENPTCGADRAEHDLAGPPEIARHGDLPDQVHILDLTDYLCEADFCPPVVGNVLVYHDDHHLSATYARTLAPYLGEQIVEATGWPPA</sequence>
<organism evidence="5 6">
    <name type="scientific">Natronosporangium hydrolyticum</name>
    <dbReference type="NCBI Taxonomy" id="2811111"/>
    <lineage>
        <taxon>Bacteria</taxon>
        <taxon>Bacillati</taxon>
        <taxon>Actinomycetota</taxon>
        <taxon>Actinomycetes</taxon>
        <taxon>Micromonosporales</taxon>
        <taxon>Micromonosporaceae</taxon>
        <taxon>Natronosporangium</taxon>
    </lineage>
</organism>
<dbReference type="InterPro" id="IPR050879">
    <property type="entry name" value="Acyltransferase_3"/>
</dbReference>
<keyword evidence="2" id="KW-0472">Membrane</keyword>
<evidence type="ECO:0000256" key="2">
    <source>
        <dbReference type="SAM" id="Phobius"/>
    </source>
</evidence>
<dbReference type="InterPro" id="IPR002656">
    <property type="entry name" value="Acyl_transf_3_dom"/>
</dbReference>
<dbReference type="PANTHER" id="PTHR23028:SF53">
    <property type="entry name" value="ACYL_TRANSF_3 DOMAIN-CONTAINING PROTEIN"/>
    <property type="match status" value="1"/>
</dbReference>
<protein>
    <submittedName>
        <fullName evidence="5">Acyltransferase</fullName>
    </submittedName>
</protein>
<dbReference type="EMBL" id="CP070499">
    <property type="protein sequence ID" value="QSB14246.1"/>
    <property type="molecule type" value="Genomic_DNA"/>
</dbReference>
<keyword evidence="2" id="KW-1133">Transmembrane helix</keyword>
<feature type="region of interest" description="Disordered" evidence="1">
    <location>
        <begin position="1"/>
        <end position="32"/>
    </location>
</feature>
<feature type="transmembrane region" description="Helical" evidence="2">
    <location>
        <begin position="172"/>
        <end position="190"/>
    </location>
</feature>
<evidence type="ECO:0000313" key="6">
    <source>
        <dbReference type="Proteomes" id="UP000662857"/>
    </source>
</evidence>
<dbReference type="GO" id="GO:0009103">
    <property type="term" value="P:lipopolysaccharide biosynthetic process"/>
    <property type="evidence" value="ECO:0007669"/>
    <property type="project" value="TreeGrafter"/>
</dbReference>
<dbReference type="Proteomes" id="UP000662857">
    <property type="component" value="Chromosome"/>
</dbReference>
<feature type="transmembrane region" description="Helical" evidence="2">
    <location>
        <begin position="199"/>
        <end position="216"/>
    </location>
</feature>
<feature type="transmembrane region" description="Helical" evidence="2">
    <location>
        <begin position="41"/>
        <end position="57"/>
    </location>
</feature>
<keyword evidence="6" id="KW-1185">Reference proteome</keyword>
<feature type="compositionally biased region" description="Basic residues" evidence="1">
    <location>
        <begin position="14"/>
        <end position="23"/>
    </location>
</feature>
<evidence type="ECO:0000259" key="3">
    <source>
        <dbReference type="Pfam" id="PF01757"/>
    </source>
</evidence>
<evidence type="ECO:0000313" key="5">
    <source>
        <dbReference type="EMBL" id="QSB14246.1"/>
    </source>
</evidence>
<proteinExistence type="predicted"/>
<feature type="domain" description="Acyltransferase 3" evidence="3">
    <location>
        <begin position="37"/>
        <end position="368"/>
    </location>
</feature>
<evidence type="ECO:0000256" key="1">
    <source>
        <dbReference type="SAM" id="MobiDB-lite"/>
    </source>
</evidence>
<feature type="transmembrane region" description="Helical" evidence="2">
    <location>
        <begin position="63"/>
        <end position="81"/>
    </location>
</feature>
<dbReference type="Pfam" id="PF19040">
    <property type="entry name" value="SGNH"/>
    <property type="match status" value="1"/>
</dbReference>
<feature type="transmembrane region" description="Helical" evidence="2">
    <location>
        <begin position="281"/>
        <end position="304"/>
    </location>
</feature>
<feature type="transmembrane region" description="Helical" evidence="2">
    <location>
        <begin position="353"/>
        <end position="375"/>
    </location>
</feature>
<dbReference type="RefSeq" id="WP_239676366.1">
    <property type="nucleotide sequence ID" value="NZ_CP070499.1"/>
</dbReference>
<dbReference type="Pfam" id="PF01757">
    <property type="entry name" value="Acyl_transf_3"/>
    <property type="match status" value="1"/>
</dbReference>
<name>A0A895YI51_9ACTN</name>
<accession>A0A895YI51</accession>
<dbReference type="InterPro" id="IPR043968">
    <property type="entry name" value="SGNH"/>
</dbReference>
<dbReference type="KEGG" id="nhy:JQS43_22470"/>
<keyword evidence="2" id="KW-0812">Transmembrane</keyword>
<gene>
    <name evidence="5" type="ORF">JQS43_22470</name>
</gene>